<reference evidence="2 3" key="1">
    <citation type="submission" date="2018-06" db="EMBL/GenBank/DDBJ databases">
        <authorList>
            <consortium name="Pathogen Informatics"/>
            <person name="Doyle S."/>
        </authorList>
    </citation>
    <scope>NUCLEOTIDE SEQUENCE [LARGE SCALE GENOMIC DNA]</scope>
    <source>
        <strain evidence="2 3">NCTC9380</strain>
    </source>
</reference>
<dbReference type="EMBL" id="UGPL01000006">
    <property type="protein sequence ID" value="STY67177.1"/>
    <property type="molecule type" value="Genomic_DNA"/>
</dbReference>
<evidence type="ECO:0000313" key="3">
    <source>
        <dbReference type="Proteomes" id="UP000254031"/>
    </source>
</evidence>
<organism evidence="2 3">
    <name type="scientific">Mannheimia haemolytica</name>
    <name type="common">Pasteurella haemolytica</name>
    <dbReference type="NCBI Taxonomy" id="75985"/>
    <lineage>
        <taxon>Bacteria</taxon>
        <taxon>Pseudomonadati</taxon>
        <taxon>Pseudomonadota</taxon>
        <taxon>Gammaproteobacteria</taxon>
        <taxon>Pasteurellales</taxon>
        <taxon>Pasteurellaceae</taxon>
        <taxon>Mannheimia</taxon>
    </lineage>
</organism>
<evidence type="ECO:0000313" key="2">
    <source>
        <dbReference type="EMBL" id="STY67177.1"/>
    </source>
</evidence>
<dbReference type="RefSeq" id="WP_006251835.1">
    <property type="nucleotide sequence ID" value="NZ_CP017484.1"/>
</dbReference>
<name>A0A378NH31_MANHA</name>
<dbReference type="PANTHER" id="PTHR31126:SF1">
    <property type="entry name" value="TYROSINE SPECIFIC PROTEIN PHOSPHATASES DOMAIN-CONTAINING PROTEIN"/>
    <property type="match status" value="1"/>
</dbReference>
<gene>
    <name evidence="2" type="ORF">NCTC9380_02527</name>
</gene>
<dbReference type="PANTHER" id="PTHR31126">
    <property type="entry name" value="TYROSINE-PROTEIN PHOSPHATASE"/>
    <property type="match status" value="1"/>
</dbReference>
<dbReference type="InterPro" id="IPR029021">
    <property type="entry name" value="Prot-tyrosine_phosphatase-like"/>
</dbReference>
<comment type="similarity">
    <text evidence="1">Belongs to the protein-tyrosine phosphatase family.</text>
</comment>
<dbReference type="GO" id="GO:0004721">
    <property type="term" value="F:phosphoprotein phosphatase activity"/>
    <property type="evidence" value="ECO:0007669"/>
    <property type="project" value="InterPro"/>
</dbReference>
<dbReference type="InterPro" id="IPR026893">
    <property type="entry name" value="Tyr/Ser_Pase_IphP-type"/>
</dbReference>
<dbReference type="SUPFAM" id="SSF52799">
    <property type="entry name" value="(Phosphotyrosine protein) phosphatases II"/>
    <property type="match status" value="1"/>
</dbReference>
<dbReference type="Gene3D" id="3.90.190.10">
    <property type="entry name" value="Protein tyrosine phosphatase superfamily"/>
    <property type="match status" value="1"/>
</dbReference>
<dbReference type="Pfam" id="PF13350">
    <property type="entry name" value="Y_phosphatase3"/>
    <property type="match status" value="1"/>
</dbReference>
<accession>A0A378NH31</accession>
<proteinExistence type="inferred from homology"/>
<dbReference type="AlphaFoldDB" id="A0A378NH31"/>
<evidence type="ECO:0000256" key="1">
    <source>
        <dbReference type="ARBA" id="ARBA00009580"/>
    </source>
</evidence>
<sequence length="345" mass="39317">MDSVYDIIRLEQGRYLFRQQPAQSVQIFFLDNPDSKDSKWLAETDLAEFELKLSACEARPFFLIQSANGEQIVAERTLPVAGMNNFRDMGGYVAHQGKRVKWGKLYRSDHLHNLRDEGVAYLDKLGIQTVIDYRSPNEVAKYPNPPINGREQTFRLDPNAHTAELAAQFSADKHDEDRNLVNKIIAQKAEGNLINRYDIVMAQYRNFVEKAECQTAFAEMLRLATDPENAPLVQHCRGGKDRTGFGAMLLLGILGVSKADIIADYMLTHDNRLARNEEKMAIYRTFTQDQDVLDYLLSLIDTQPEFIEQSLNTIETQYGTIEQYAQRVLGITAKEIEALRANYLA</sequence>
<dbReference type="Proteomes" id="UP000254031">
    <property type="component" value="Unassembled WGS sequence"/>
</dbReference>
<protein>
    <submittedName>
        <fullName evidence="2">Protein tyrosine/serine phosphatase</fullName>
    </submittedName>
</protein>